<evidence type="ECO:0000256" key="1">
    <source>
        <dbReference type="ARBA" id="ARBA00004496"/>
    </source>
</evidence>
<keyword evidence="5" id="KW-0460">Magnesium</keyword>
<dbReference type="Gene3D" id="3.40.50.11060">
    <property type="entry name" value="GTPase HflX, N-terminal domain"/>
    <property type="match status" value="1"/>
</dbReference>
<keyword evidence="6" id="KW-0342">GTP-binding</keyword>
<dbReference type="GO" id="GO:0046872">
    <property type="term" value="F:metal ion binding"/>
    <property type="evidence" value="ECO:0007669"/>
    <property type="project" value="UniProtKB-KW"/>
</dbReference>
<evidence type="ECO:0000313" key="8">
    <source>
        <dbReference type="EMBL" id="HDL89430.1"/>
    </source>
</evidence>
<evidence type="ECO:0000259" key="7">
    <source>
        <dbReference type="Pfam" id="PF13167"/>
    </source>
</evidence>
<evidence type="ECO:0000256" key="5">
    <source>
        <dbReference type="ARBA" id="ARBA00022842"/>
    </source>
</evidence>
<keyword evidence="4" id="KW-0547">Nucleotide-binding</keyword>
<sequence length="262" mass="29461">MARDLARWSYETGRQIGCLIGRDGSVEMVIVGDARSVFIPELPKSREGRSRLRGLRLVHTHIKGEPLTQDDFMDLVFLRLDCVAAIGVDNHGGPGKIYIAHIFPGRNSTNENTPQWVTLPPVPCSDASVNFSELIESIEEELERHRSTMEARVDSDRALLVAVTDRDHTDLDSHINEMRELARAAGIKIVDTVVQRVRKVNPRFLIGKGKLSEIMVRALQHGVDLLIFDRELNPSQVKALTDATELRVVDRTQLILDIFAQR</sequence>
<dbReference type="PANTHER" id="PTHR10229">
    <property type="entry name" value="GTP-BINDING PROTEIN HFLX"/>
    <property type="match status" value="1"/>
</dbReference>
<evidence type="ECO:0000256" key="6">
    <source>
        <dbReference type="ARBA" id="ARBA00023134"/>
    </source>
</evidence>
<dbReference type="GO" id="GO:0043022">
    <property type="term" value="F:ribosome binding"/>
    <property type="evidence" value="ECO:0007669"/>
    <property type="project" value="TreeGrafter"/>
</dbReference>
<accession>A0A7C0WU49</accession>
<dbReference type="FunFam" id="3.40.50.11060:FF:000001">
    <property type="entry name" value="GTPase HflX"/>
    <property type="match status" value="1"/>
</dbReference>
<dbReference type="Pfam" id="PF13167">
    <property type="entry name" value="GTP-bdg_N"/>
    <property type="match status" value="1"/>
</dbReference>
<evidence type="ECO:0000256" key="2">
    <source>
        <dbReference type="ARBA" id="ARBA00022490"/>
    </source>
</evidence>
<dbReference type="PANTHER" id="PTHR10229:SF0">
    <property type="entry name" value="GTP-BINDING PROTEIN 6-RELATED"/>
    <property type="match status" value="1"/>
</dbReference>
<organism evidence="8">
    <name type="scientific">Thermodesulforhabdus norvegica</name>
    <dbReference type="NCBI Taxonomy" id="39841"/>
    <lineage>
        <taxon>Bacteria</taxon>
        <taxon>Pseudomonadati</taxon>
        <taxon>Thermodesulfobacteriota</taxon>
        <taxon>Syntrophobacteria</taxon>
        <taxon>Syntrophobacterales</taxon>
        <taxon>Thermodesulforhabdaceae</taxon>
        <taxon>Thermodesulforhabdus</taxon>
    </lineage>
</organism>
<reference evidence="8" key="1">
    <citation type="journal article" date="2020" name="mSystems">
        <title>Genome- and Community-Level Interaction Insights into Carbon Utilization and Element Cycling Functions of Hydrothermarchaeota in Hydrothermal Sediment.</title>
        <authorList>
            <person name="Zhou Z."/>
            <person name="Liu Y."/>
            <person name="Xu W."/>
            <person name="Pan J."/>
            <person name="Luo Z.H."/>
            <person name="Li M."/>
        </authorList>
    </citation>
    <scope>NUCLEOTIDE SEQUENCE [LARGE SCALE GENOMIC DNA]</scope>
    <source>
        <strain evidence="8">HyVt-19</strain>
    </source>
</reference>
<dbReference type="Proteomes" id="UP000886355">
    <property type="component" value="Unassembled WGS sequence"/>
</dbReference>
<dbReference type="GO" id="GO:0005737">
    <property type="term" value="C:cytoplasm"/>
    <property type="evidence" value="ECO:0007669"/>
    <property type="project" value="UniProtKB-SubCell"/>
</dbReference>
<name>A0A7C0WU49_9BACT</name>
<evidence type="ECO:0000256" key="3">
    <source>
        <dbReference type="ARBA" id="ARBA00022723"/>
    </source>
</evidence>
<dbReference type="InterPro" id="IPR016496">
    <property type="entry name" value="GTPase_HflX"/>
</dbReference>
<dbReference type="InterPro" id="IPR025121">
    <property type="entry name" value="GTPase_HflX_N"/>
</dbReference>
<dbReference type="InterPro" id="IPR042108">
    <property type="entry name" value="GTPase_HflX_N_sf"/>
</dbReference>
<keyword evidence="2" id="KW-0963">Cytoplasm</keyword>
<feature type="non-terminal residue" evidence="8">
    <location>
        <position position="262"/>
    </location>
</feature>
<dbReference type="AlphaFoldDB" id="A0A7C0WU49"/>
<keyword evidence="3" id="KW-0479">Metal-binding</keyword>
<protein>
    <submittedName>
        <fullName evidence="8">GTPase HflX</fullName>
    </submittedName>
</protein>
<evidence type="ECO:0000256" key="4">
    <source>
        <dbReference type="ARBA" id="ARBA00022741"/>
    </source>
</evidence>
<comment type="subcellular location">
    <subcellularLocation>
        <location evidence="1">Cytoplasm</location>
    </subcellularLocation>
</comment>
<feature type="domain" description="GTPase HflX N-terminal" evidence="7">
    <location>
        <begin position="173"/>
        <end position="260"/>
    </location>
</feature>
<proteinExistence type="predicted"/>
<gene>
    <name evidence="8" type="ORF">ENG14_00825</name>
</gene>
<dbReference type="EMBL" id="DQZW01000036">
    <property type="protein sequence ID" value="HDL89430.1"/>
    <property type="molecule type" value="Genomic_DNA"/>
</dbReference>
<dbReference type="GO" id="GO:0005525">
    <property type="term" value="F:GTP binding"/>
    <property type="evidence" value="ECO:0007669"/>
    <property type="project" value="UniProtKB-KW"/>
</dbReference>
<comment type="caution">
    <text evidence="8">The sequence shown here is derived from an EMBL/GenBank/DDBJ whole genome shotgun (WGS) entry which is preliminary data.</text>
</comment>